<evidence type="ECO:0000256" key="1">
    <source>
        <dbReference type="SAM" id="Coils"/>
    </source>
</evidence>
<protein>
    <submittedName>
        <fullName evidence="2">Uncharacterized protein</fullName>
    </submittedName>
</protein>
<reference evidence="2 3" key="1">
    <citation type="submission" date="2018-02" db="EMBL/GenBank/DDBJ databases">
        <title>Sphingobacterium KA21.</title>
        <authorList>
            <person name="Vasarhelyi B.M."/>
            <person name="Deshmukh S."/>
            <person name="Balint B."/>
            <person name="Kukolya J."/>
        </authorList>
    </citation>
    <scope>NUCLEOTIDE SEQUENCE [LARGE SCALE GENOMIC DNA]</scope>
    <source>
        <strain evidence="2 3">Ka21</strain>
    </source>
</reference>
<feature type="coiled-coil region" evidence="1">
    <location>
        <begin position="116"/>
        <end position="143"/>
    </location>
</feature>
<organism evidence="2 3">
    <name type="scientific">Sphingobacterium pedocola</name>
    <dbReference type="NCBI Taxonomy" id="2082722"/>
    <lineage>
        <taxon>Bacteria</taxon>
        <taxon>Pseudomonadati</taxon>
        <taxon>Bacteroidota</taxon>
        <taxon>Sphingobacteriia</taxon>
        <taxon>Sphingobacteriales</taxon>
        <taxon>Sphingobacteriaceae</taxon>
        <taxon>Sphingobacterium</taxon>
    </lineage>
</organism>
<sequence>MKKILYFIILIGLGHPLFSQNLQVDSASFEQQRKRVNTLLDERSRKFEEYNISLDQKTGVFGIFKTKGDMQKSIDILKMIVINDNKIFIETRKLLALKDDERARFQKLATEFDTQVTAYMKTISKLQQENDRFKEEIKTQESKGLNGNDTLYISFSIITVLGLIIYKQHKVLNPKK</sequence>
<keyword evidence="3" id="KW-1185">Reference proteome</keyword>
<comment type="caution">
    <text evidence="2">The sequence shown here is derived from an EMBL/GenBank/DDBJ whole genome shotgun (WGS) entry which is preliminary data.</text>
</comment>
<dbReference type="Proteomes" id="UP000618319">
    <property type="component" value="Unassembled WGS sequence"/>
</dbReference>
<dbReference type="RefSeq" id="WP_196937610.1">
    <property type="nucleotide sequence ID" value="NZ_MU158689.1"/>
</dbReference>
<accession>A0ABR9T3I8</accession>
<dbReference type="EMBL" id="PSKQ01000017">
    <property type="protein sequence ID" value="MBE8719912.1"/>
    <property type="molecule type" value="Genomic_DNA"/>
</dbReference>
<evidence type="ECO:0000313" key="3">
    <source>
        <dbReference type="Proteomes" id="UP000618319"/>
    </source>
</evidence>
<proteinExistence type="predicted"/>
<gene>
    <name evidence="2" type="ORF">C4F40_04105</name>
</gene>
<evidence type="ECO:0000313" key="2">
    <source>
        <dbReference type="EMBL" id="MBE8719912.1"/>
    </source>
</evidence>
<keyword evidence="1" id="KW-0175">Coiled coil</keyword>
<name>A0ABR9T3I8_9SPHI</name>